<dbReference type="GO" id="GO:0005283">
    <property type="term" value="F:amino acid:sodium symporter activity"/>
    <property type="evidence" value="ECO:0007669"/>
    <property type="project" value="InterPro"/>
</dbReference>
<feature type="transmembrane region" description="Helical" evidence="8">
    <location>
        <begin position="433"/>
        <end position="451"/>
    </location>
</feature>
<feature type="transmembrane region" description="Helical" evidence="8">
    <location>
        <begin position="64"/>
        <end position="90"/>
    </location>
</feature>
<keyword evidence="10" id="KW-1185">Reference proteome</keyword>
<feature type="transmembrane region" description="Helical" evidence="8">
    <location>
        <begin position="219"/>
        <end position="238"/>
    </location>
</feature>
<dbReference type="Pfam" id="PF01235">
    <property type="entry name" value="Na_Ala_symp"/>
    <property type="match status" value="1"/>
</dbReference>
<keyword evidence="7 8" id="KW-0472">Membrane</keyword>
<feature type="transmembrane region" description="Helical" evidence="8">
    <location>
        <begin position="189"/>
        <end position="207"/>
    </location>
</feature>
<reference evidence="9" key="1">
    <citation type="submission" date="2023-07" db="EMBL/GenBank/DDBJ databases">
        <title>Between Cages and Wild: Unraveling the Impact of Captivity on Animal Microbiomes and Antimicrobial Resistance.</title>
        <authorList>
            <person name="Schmartz G.P."/>
            <person name="Rehner J."/>
            <person name="Schuff M.J."/>
            <person name="Becker S.L."/>
            <person name="Kravczyk M."/>
            <person name="Gurevich A."/>
            <person name="Francke R."/>
            <person name="Mueller R."/>
            <person name="Keller V."/>
            <person name="Keller A."/>
        </authorList>
    </citation>
    <scope>NUCLEOTIDE SEQUENCE</scope>
    <source>
        <strain evidence="9">S12M_St_49</strain>
    </source>
</reference>
<dbReference type="GO" id="GO:0005886">
    <property type="term" value="C:plasma membrane"/>
    <property type="evidence" value="ECO:0007669"/>
    <property type="project" value="UniProtKB-SubCell"/>
</dbReference>
<keyword evidence="6 8" id="KW-1133">Transmembrane helix</keyword>
<keyword evidence="8" id="KW-0769">Symport</keyword>
<dbReference type="PRINTS" id="PR00175">
    <property type="entry name" value="NAALASMPORT"/>
</dbReference>
<evidence type="ECO:0000313" key="10">
    <source>
        <dbReference type="Proteomes" id="UP001168575"/>
    </source>
</evidence>
<name>A0AA43UB19_9ACTN</name>
<dbReference type="Proteomes" id="UP001168575">
    <property type="component" value="Unassembled WGS sequence"/>
</dbReference>
<organism evidence="9 10">
    <name type="scientific">Phoenicibacter congonensis</name>
    <dbReference type="NCBI Taxonomy" id="1944646"/>
    <lineage>
        <taxon>Bacteria</taxon>
        <taxon>Bacillati</taxon>
        <taxon>Actinomycetota</taxon>
        <taxon>Coriobacteriia</taxon>
        <taxon>Eggerthellales</taxon>
        <taxon>Eggerthellaceae</taxon>
        <taxon>Phoenicibacter</taxon>
    </lineage>
</organism>
<evidence type="ECO:0000256" key="2">
    <source>
        <dbReference type="ARBA" id="ARBA00009261"/>
    </source>
</evidence>
<keyword evidence="5 8" id="KW-0812">Transmembrane</keyword>
<evidence type="ECO:0000256" key="3">
    <source>
        <dbReference type="ARBA" id="ARBA00022448"/>
    </source>
</evidence>
<evidence type="ECO:0000256" key="4">
    <source>
        <dbReference type="ARBA" id="ARBA00022475"/>
    </source>
</evidence>
<feature type="transmembrane region" description="Helical" evidence="8">
    <location>
        <begin position="20"/>
        <end position="43"/>
    </location>
</feature>
<comment type="caution">
    <text evidence="9">The sequence shown here is derived from an EMBL/GenBank/DDBJ whole genome shotgun (WGS) entry which is preliminary data.</text>
</comment>
<feature type="transmembrane region" description="Helical" evidence="8">
    <location>
        <begin position="315"/>
        <end position="334"/>
    </location>
</feature>
<comment type="subcellular location">
    <subcellularLocation>
        <location evidence="1 8">Cell membrane</location>
        <topology evidence="1 8">Multi-pass membrane protein</topology>
    </subcellularLocation>
</comment>
<dbReference type="NCBIfam" id="TIGR00835">
    <property type="entry name" value="agcS"/>
    <property type="match status" value="1"/>
</dbReference>
<accession>A0AA43UB19</accession>
<keyword evidence="3 8" id="KW-0813">Transport</keyword>
<dbReference type="PANTHER" id="PTHR30330:SF3">
    <property type="entry name" value="TRANSCRIPTIONAL REGULATOR, LRP FAMILY"/>
    <property type="match status" value="1"/>
</dbReference>
<evidence type="ECO:0000256" key="1">
    <source>
        <dbReference type="ARBA" id="ARBA00004651"/>
    </source>
</evidence>
<dbReference type="PANTHER" id="PTHR30330">
    <property type="entry name" value="AGSS FAMILY TRANSPORTER, SODIUM-ALANINE"/>
    <property type="match status" value="1"/>
</dbReference>
<gene>
    <name evidence="9" type="ORF">Q3982_01800</name>
</gene>
<feature type="transmembrane region" description="Helical" evidence="8">
    <location>
        <begin position="258"/>
        <end position="278"/>
    </location>
</feature>
<dbReference type="Gene3D" id="1.20.1740.10">
    <property type="entry name" value="Amino acid/polyamine transporter I"/>
    <property type="match status" value="1"/>
</dbReference>
<keyword evidence="4 8" id="KW-1003">Cell membrane</keyword>
<dbReference type="InterPro" id="IPR001463">
    <property type="entry name" value="Na/Ala_symport"/>
</dbReference>
<comment type="similarity">
    <text evidence="2 8">Belongs to the alanine or glycine:cation symporter (AGCS) (TC 2.A.25) family.</text>
</comment>
<evidence type="ECO:0000256" key="6">
    <source>
        <dbReference type="ARBA" id="ARBA00022989"/>
    </source>
</evidence>
<feature type="transmembrane region" description="Helical" evidence="8">
    <location>
        <begin position="408"/>
        <end position="427"/>
    </location>
</feature>
<feature type="transmembrane region" description="Helical" evidence="8">
    <location>
        <begin position="150"/>
        <end position="169"/>
    </location>
</feature>
<evidence type="ECO:0000256" key="7">
    <source>
        <dbReference type="ARBA" id="ARBA00023136"/>
    </source>
</evidence>
<protein>
    <submittedName>
        <fullName evidence="9">Sodium:alanine symporter family protein</fullName>
    </submittedName>
</protein>
<dbReference type="AlphaFoldDB" id="A0AA43UB19"/>
<evidence type="ECO:0000256" key="8">
    <source>
        <dbReference type="RuleBase" id="RU363064"/>
    </source>
</evidence>
<evidence type="ECO:0000313" key="9">
    <source>
        <dbReference type="EMBL" id="MDO4841394.1"/>
    </source>
</evidence>
<dbReference type="EMBL" id="JAUMVS010000014">
    <property type="protein sequence ID" value="MDO4841394.1"/>
    <property type="molecule type" value="Genomic_DNA"/>
</dbReference>
<proteinExistence type="inferred from homology"/>
<evidence type="ECO:0000256" key="5">
    <source>
        <dbReference type="ARBA" id="ARBA00022692"/>
    </source>
</evidence>
<feature type="transmembrane region" description="Helical" evidence="8">
    <location>
        <begin position="96"/>
        <end position="117"/>
    </location>
</feature>
<sequence length="471" mass="49532">MEALIDVINAVDGFVWGPPMIIILLGTHLFLTVRTGGIQRKLFKAIKMSYKDDAEGATGDISQFGALCTTLAGTIGTGAIVGVGTAILAGGPGAVFWMWLTGVFGIATKYAEVYMAVKYRERDENGNIMGGTMVVFKRAFMDAMGQVPGWAKFGAAAFAFFCALATLGTGDAVQSQAITAILASNIPGVEHWMIGLVITIVVALVVVGGIKNISKVCELLVPFMALAYALGCIVILVMNVDVLWPALQMIVVAAFDPQAAFGGALGSGIIVAMQYGCARGLFSNESGLGTAPIVSSAAQTKNAAKQSLISMTGTFWSTVVMCLLTGIVITSSMIKYPGIISDVNTGTITAGAQLTNAAFTQIPVLGAPLLSLGIVTFALSTILGWYYYGDRCVSYLFGSKAVRVYQILYLVACMLGAVGVGDVVWAVSDIANALMAIPNLVAVWLLSGVIAKETKYYVWEGHLEEQDKMLA</sequence>
<feature type="transmembrane region" description="Helical" evidence="8">
    <location>
        <begin position="369"/>
        <end position="388"/>
    </location>
</feature>